<comment type="caution">
    <text evidence="2">The sequence shown here is derived from an EMBL/GenBank/DDBJ whole genome shotgun (WGS) entry which is preliminary data.</text>
</comment>
<evidence type="ECO:0000256" key="1">
    <source>
        <dbReference type="SAM" id="SignalP"/>
    </source>
</evidence>
<evidence type="ECO:0000313" key="3">
    <source>
        <dbReference type="Proteomes" id="UP000735302"/>
    </source>
</evidence>
<feature type="chain" id="PRO_5043842389" description="MD-2-related lipid-recognition domain-containing protein" evidence="1">
    <location>
        <begin position="40"/>
        <end position="179"/>
    </location>
</feature>
<feature type="signal peptide" evidence="1">
    <location>
        <begin position="1"/>
        <end position="39"/>
    </location>
</feature>
<sequence>MRGIVDLQIADQFNDSGKTANMFWTALAIMCLCLRISEAQEATIKIVTNTTSFLCTDEYLVVGLDFITFEAEISGNNSAYTLNIFDAPKIRKQEFNESTGKFVYDAIVCEPFYNKKEEFCPSYPYNCSCKRVGPQVYRIKFFYTVKDVNESRGRIQILWYSIEMDKDPLQTFFYFPEVR</sequence>
<name>A0AAV3YT38_9GAST</name>
<proteinExistence type="predicted"/>
<evidence type="ECO:0000313" key="2">
    <source>
        <dbReference type="EMBL" id="GFN86101.1"/>
    </source>
</evidence>
<dbReference type="EMBL" id="BLXT01001496">
    <property type="protein sequence ID" value="GFN86101.1"/>
    <property type="molecule type" value="Genomic_DNA"/>
</dbReference>
<keyword evidence="3" id="KW-1185">Reference proteome</keyword>
<accession>A0AAV3YT38</accession>
<protein>
    <recommendedName>
        <fullName evidence="4">MD-2-related lipid-recognition domain-containing protein</fullName>
    </recommendedName>
</protein>
<feature type="non-terminal residue" evidence="2">
    <location>
        <position position="179"/>
    </location>
</feature>
<evidence type="ECO:0008006" key="4">
    <source>
        <dbReference type="Google" id="ProtNLM"/>
    </source>
</evidence>
<keyword evidence="1" id="KW-0732">Signal</keyword>
<dbReference type="AlphaFoldDB" id="A0AAV3YT38"/>
<reference evidence="2 3" key="1">
    <citation type="journal article" date="2021" name="Elife">
        <title>Chloroplast acquisition without the gene transfer in kleptoplastic sea slugs, Plakobranchus ocellatus.</title>
        <authorList>
            <person name="Maeda T."/>
            <person name="Takahashi S."/>
            <person name="Yoshida T."/>
            <person name="Shimamura S."/>
            <person name="Takaki Y."/>
            <person name="Nagai Y."/>
            <person name="Toyoda A."/>
            <person name="Suzuki Y."/>
            <person name="Arimoto A."/>
            <person name="Ishii H."/>
            <person name="Satoh N."/>
            <person name="Nishiyama T."/>
            <person name="Hasebe M."/>
            <person name="Maruyama T."/>
            <person name="Minagawa J."/>
            <person name="Obokata J."/>
            <person name="Shigenobu S."/>
        </authorList>
    </citation>
    <scope>NUCLEOTIDE SEQUENCE [LARGE SCALE GENOMIC DNA]</scope>
</reference>
<organism evidence="2 3">
    <name type="scientific">Plakobranchus ocellatus</name>
    <dbReference type="NCBI Taxonomy" id="259542"/>
    <lineage>
        <taxon>Eukaryota</taxon>
        <taxon>Metazoa</taxon>
        <taxon>Spiralia</taxon>
        <taxon>Lophotrochozoa</taxon>
        <taxon>Mollusca</taxon>
        <taxon>Gastropoda</taxon>
        <taxon>Heterobranchia</taxon>
        <taxon>Euthyneura</taxon>
        <taxon>Panpulmonata</taxon>
        <taxon>Sacoglossa</taxon>
        <taxon>Placobranchoidea</taxon>
        <taxon>Plakobranchidae</taxon>
        <taxon>Plakobranchus</taxon>
    </lineage>
</organism>
<gene>
    <name evidence="2" type="ORF">PoB_001260700</name>
</gene>
<dbReference type="Proteomes" id="UP000735302">
    <property type="component" value="Unassembled WGS sequence"/>
</dbReference>